<proteinExistence type="predicted"/>
<dbReference type="EMBL" id="SFAV01000243">
    <property type="protein sequence ID" value="TRU84727.1"/>
    <property type="molecule type" value="Genomic_DNA"/>
</dbReference>
<protein>
    <submittedName>
        <fullName evidence="1">Uncharacterized protein</fullName>
    </submittedName>
</protein>
<sequence length="71" mass="8248">MRNPARERSRNLNREVWESPSVYGGEDVNNPHLSGILKKHFPTFSPVRGWDLRIIREIFFNLGFDSLGFCA</sequence>
<gene>
    <name evidence="1" type="ORF">EWV54_17425</name>
</gene>
<evidence type="ECO:0000313" key="1">
    <source>
        <dbReference type="EMBL" id="TRU84727.1"/>
    </source>
</evidence>
<accession>A0A552IMN9</accession>
<evidence type="ECO:0000313" key="2">
    <source>
        <dbReference type="Proteomes" id="UP000319191"/>
    </source>
</evidence>
<name>A0A552IMN9_9CHRO</name>
<comment type="caution">
    <text evidence="1">The sequence shown here is derived from an EMBL/GenBank/DDBJ whole genome shotgun (WGS) entry which is preliminary data.</text>
</comment>
<organism evidence="1 2">
    <name type="scientific">Microcystis novacekii Mn_MB_F_20050700_S1D</name>
    <dbReference type="NCBI Taxonomy" id="2486266"/>
    <lineage>
        <taxon>Bacteria</taxon>
        <taxon>Bacillati</taxon>
        <taxon>Cyanobacteriota</taxon>
        <taxon>Cyanophyceae</taxon>
        <taxon>Oscillatoriophycideae</taxon>
        <taxon>Chroococcales</taxon>
        <taxon>Microcystaceae</taxon>
        <taxon>Microcystis</taxon>
    </lineage>
</organism>
<dbReference type="Proteomes" id="UP000319191">
    <property type="component" value="Unassembled WGS sequence"/>
</dbReference>
<reference evidence="1 2" key="1">
    <citation type="submission" date="2019-01" db="EMBL/GenBank/DDBJ databases">
        <title>Coherence of Microcystis species and biogeography revealed through population genomics.</title>
        <authorList>
            <person name="Perez-Carrascal O.M."/>
            <person name="Terrat Y."/>
            <person name="Giani A."/>
            <person name="Fortin N."/>
            <person name="Tromas N."/>
            <person name="Shapiro B.J."/>
        </authorList>
    </citation>
    <scope>NUCLEOTIDE SEQUENCE [LARGE SCALE GENOMIC DNA]</scope>
    <source>
        <strain evidence="1">Mn_MB_F_20050700_S1D</strain>
    </source>
</reference>
<dbReference type="AlphaFoldDB" id="A0A552IMN9"/>